<evidence type="ECO:0000313" key="3">
    <source>
        <dbReference type="Proteomes" id="UP000596742"/>
    </source>
</evidence>
<dbReference type="Pfam" id="PF24764">
    <property type="entry name" value="rva_4"/>
    <property type="match status" value="1"/>
</dbReference>
<dbReference type="SUPFAM" id="SSF53098">
    <property type="entry name" value="Ribonuclease H-like"/>
    <property type="match status" value="1"/>
</dbReference>
<gene>
    <name evidence="2" type="ORF">MGAL_10B043265</name>
</gene>
<dbReference type="InterPro" id="IPR058913">
    <property type="entry name" value="Integrase_dom_put"/>
</dbReference>
<proteinExistence type="predicted"/>
<dbReference type="GO" id="GO:0003676">
    <property type="term" value="F:nucleic acid binding"/>
    <property type="evidence" value="ECO:0007669"/>
    <property type="project" value="InterPro"/>
</dbReference>
<protein>
    <recommendedName>
        <fullName evidence="1">Integrase core domain-containing protein</fullName>
    </recommendedName>
</protein>
<dbReference type="Proteomes" id="UP000596742">
    <property type="component" value="Unassembled WGS sequence"/>
</dbReference>
<dbReference type="InterPro" id="IPR036397">
    <property type="entry name" value="RNaseH_sf"/>
</dbReference>
<organism evidence="2 3">
    <name type="scientific">Mytilus galloprovincialis</name>
    <name type="common">Mediterranean mussel</name>
    <dbReference type="NCBI Taxonomy" id="29158"/>
    <lineage>
        <taxon>Eukaryota</taxon>
        <taxon>Metazoa</taxon>
        <taxon>Spiralia</taxon>
        <taxon>Lophotrochozoa</taxon>
        <taxon>Mollusca</taxon>
        <taxon>Bivalvia</taxon>
        <taxon>Autobranchia</taxon>
        <taxon>Pteriomorphia</taxon>
        <taxon>Mytilida</taxon>
        <taxon>Mytiloidea</taxon>
        <taxon>Mytilidae</taxon>
        <taxon>Mytilinae</taxon>
        <taxon>Mytilus</taxon>
    </lineage>
</organism>
<keyword evidence="3" id="KW-1185">Reference proteome</keyword>
<dbReference type="Gene3D" id="3.30.420.10">
    <property type="entry name" value="Ribonuclease H-like superfamily/Ribonuclease H"/>
    <property type="match status" value="1"/>
</dbReference>
<evidence type="ECO:0000259" key="1">
    <source>
        <dbReference type="Pfam" id="PF24764"/>
    </source>
</evidence>
<reference evidence="2" key="1">
    <citation type="submission" date="2018-11" db="EMBL/GenBank/DDBJ databases">
        <authorList>
            <person name="Alioto T."/>
            <person name="Alioto T."/>
        </authorList>
    </citation>
    <scope>NUCLEOTIDE SEQUENCE</scope>
</reference>
<dbReference type="EMBL" id="UYJE01008281">
    <property type="protein sequence ID" value="VDI62641.1"/>
    <property type="molecule type" value="Genomic_DNA"/>
</dbReference>
<name>A0A8B6GEG7_MYTGA</name>
<sequence>MCIWRFVIHGGIDGYSRIPVFLAVNTDNKAVTVFKAFEKAVETWGLPERVRSDKGGENVKVAEYMLMVRGNSSFIAGKSVHNQRIERLWREIWSDCVSFYYQLFYNMEEHAILDVTNEDHLRVLHIIFKPRIQDHLDSFAQALKFNEKTP</sequence>
<accession>A0A8B6GEG7</accession>
<feature type="domain" description="Integrase core" evidence="1">
    <location>
        <begin position="3"/>
        <end position="142"/>
    </location>
</feature>
<comment type="caution">
    <text evidence="2">The sequence shown here is derived from an EMBL/GenBank/DDBJ whole genome shotgun (WGS) entry which is preliminary data.</text>
</comment>
<evidence type="ECO:0000313" key="2">
    <source>
        <dbReference type="EMBL" id="VDI62641.1"/>
    </source>
</evidence>
<dbReference type="PANTHER" id="PTHR46791">
    <property type="entry name" value="EXPRESSED PROTEIN"/>
    <property type="match status" value="1"/>
</dbReference>
<dbReference type="InterPro" id="IPR012337">
    <property type="entry name" value="RNaseH-like_sf"/>
</dbReference>
<dbReference type="AlphaFoldDB" id="A0A8B6GEG7"/>
<dbReference type="PANTHER" id="PTHR46791:SF5">
    <property type="entry name" value="CLR5 DOMAIN-CONTAINING PROTEIN-RELATED"/>
    <property type="match status" value="1"/>
</dbReference>
<dbReference type="OrthoDB" id="6285084at2759"/>